<reference evidence="5" key="1">
    <citation type="submission" date="2025-08" db="UniProtKB">
        <authorList>
            <consortium name="RefSeq"/>
        </authorList>
    </citation>
    <scope>IDENTIFICATION</scope>
    <source>
        <tissue evidence="5">Thorax and Abdomen</tissue>
    </source>
</reference>
<evidence type="ECO:0000256" key="1">
    <source>
        <dbReference type="ARBA" id="ARBA00008724"/>
    </source>
</evidence>
<evidence type="ECO:0000313" key="5">
    <source>
        <dbReference type="RefSeq" id="XP_015514305.2"/>
    </source>
</evidence>
<comment type="similarity">
    <text evidence="1">Belongs to the TACO1 family.</text>
</comment>
<proteinExistence type="inferred from homology"/>
<dbReference type="Proteomes" id="UP000829291">
    <property type="component" value="Chromosome 4"/>
</dbReference>
<dbReference type="Gene3D" id="3.30.70.980">
    <property type="match status" value="2"/>
</dbReference>
<gene>
    <name evidence="5" type="primary">LOC107220285</name>
</gene>
<dbReference type="InterPro" id="IPR026564">
    <property type="entry name" value="Transcrip_reg_TACO1-like_dom3"/>
</dbReference>
<feature type="domain" description="TACO1/YebC-like second and third" evidence="2">
    <location>
        <begin position="110"/>
        <end position="261"/>
    </location>
</feature>
<dbReference type="OrthoDB" id="2017544at2759"/>
<dbReference type="PANTHER" id="PTHR12532:SF0">
    <property type="entry name" value="TRANSLATIONAL ACTIVATOR OF CYTOCHROME C OXIDASE 1"/>
    <property type="match status" value="1"/>
</dbReference>
<name>A0A6J0BHP5_NEOLC</name>
<evidence type="ECO:0000259" key="2">
    <source>
        <dbReference type="Pfam" id="PF01709"/>
    </source>
</evidence>
<dbReference type="InterPro" id="IPR049083">
    <property type="entry name" value="TACO1_YebC_N"/>
</dbReference>
<protein>
    <submittedName>
        <fullName evidence="5">Translational activator of cytochrome c oxidase 1</fullName>
    </submittedName>
</protein>
<organism evidence="5">
    <name type="scientific">Neodiprion lecontei</name>
    <name type="common">Redheaded pine sawfly</name>
    <dbReference type="NCBI Taxonomy" id="441921"/>
    <lineage>
        <taxon>Eukaryota</taxon>
        <taxon>Metazoa</taxon>
        <taxon>Ecdysozoa</taxon>
        <taxon>Arthropoda</taxon>
        <taxon>Hexapoda</taxon>
        <taxon>Insecta</taxon>
        <taxon>Pterygota</taxon>
        <taxon>Neoptera</taxon>
        <taxon>Endopterygota</taxon>
        <taxon>Hymenoptera</taxon>
        <taxon>Tenthredinoidea</taxon>
        <taxon>Diprionidae</taxon>
        <taxon>Diprioninae</taxon>
        <taxon>Neodiprion</taxon>
    </lineage>
</organism>
<dbReference type="InterPro" id="IPR002876">
    <property type="entry name" value="Transcrip_reg_TACO1-like"/>
</dbReference>
<evidence type="ECO:0000259" key="3">
    <source>
        <dbReference type="Pfam" id="PF20772"/>
    </source>
</evidence>
<dbReference type="InterPro" id="IPR029072">
    <property type="entry name" value="YebC-like"/>
</dbReference>
<dbReference type="SUPFAM" id="SSF75625">
    <property type="entry name" value="YebC-like"/>
    <property type="match status" value="1"/>
</dbReference>
<dbReference type="InterPro" id="IPR048300">
    <property type="entry name" value="TACO1_YebC-like_2nd/3rd_dom"/>
</dbReference>
<accession>A0A6J0BHP5</accession>
<sequence>MINFVRSLITRQLIISSKCSKRYAGHSKWANIKHDKAIIDAKRALNFNKLRRLMCVAIAEANNNADPFTNYKLAQIIERAKKAAMPAATINNVLKTASTSKTPTISGRVDLRGPSGAVILAEYACDNAVQFKMSINTLLRKFGWSTTDPGVVHMFDHKGVITTEIQGDLGLATDHAIQADAEDVEEFKHNDIKEYKFFCEPNSLFNVKQRLLDMNYKVKSAEALYIPRTLVNLSDSELSIAITLYDKLEANEDIVRLHDNIA</sequence>
<dbReference type="PANTHER" id="PTHR12532">
    <property type="entry name" value="TRANSLATIONAL ACTIVATOR OF CYTOCHROME C OXIDASE 1"/>
    <property type="match status" value="1"/>
</dbReference>
<feature type="domain" description="TACO1/YebC-like N-terminal" evidence="3">
    <location>
        <begin position="27"/>
        <end position="98"/>
    </location>
</feature>
<dbReference type="Pfam" id="PF01709">
    <property type="entry name" value="Transcrip_reg"/>
    <property type="match status" value="1"/>
</dbReference>
<keyword evidence="4" id="KW-1185">Reference proteome</keyword>
<dbReference type="RefSeq" id="XP_015514305.2">
    <property type="nucleotide sequence ID" value="XM_015658819.2"/>
</dbReference>
<evidence type="ECO:0000313" key="4">
    <source>
        <dbReference type="Proteomes" id="UP000829291"/>
    </source>
</evidence>
<dbReference type="GeneID" id="107220285"/>
<dbReference type="InterPro" id="IPR017856">
    <property type="entry name" value="Integrase-like_N"/>
</dbReference>
<dbReference type="Gene3D" id="1.10.10.200">
    <property type="match status" value="1"/>
</dbReference>
<dbReference type="Pfam" id="PF20772">
    <property type="entry name" value="TACO1_YebC_N"/>
    <property type="match status" value="1"/>
</dbReference>